<gene>
    <name evidence="9" type="ORF">CcaverHIS019_0103140</name>
</gene>
<keyword evidence="5 7" id="KW-0472">Membrane</keyword>
<dbReference type="GeneID" id="85491467"/>
<evidence type="ECO:0000256" key="4">
    <source>
        <dbReference type="ARBA" id="ARBA00022989"/>
    </source>
</evidence>
<proteinExistence type="predicted"/>
<dbReference type="AlphaFoldDB" id="A0AA48HY22"/>
<dbReference type="InterPro" id="IPR036259">
    <property type="entry name" value="MFS_trans_sf"/>
</dbReference>
<dbReference type="GO" id="GO:0022857">
    <property type="term" value="F:transmembrane transporter activity"/>
    <property type="evidence" value="ECO:0007669"/>
    <property type="project" value="InterPro"/>
</dbReference>
<sequence>MDEKKNYSNDIVEAERTDSKGPEVRDEFPEPDKEVFRKAMFKLDCAFLPAVTLIYFLSFLDRANIGNAKAAGLMTDLKLTNHQYSIALTVTYVPYIVAELPLTLLIRKIGPHILMPALMLAWGIVTTFQGFVTNYAGLLACRFFLGAAEGAILPCCITYLSTFYTRTRLGKRMALFFSATSLAGAFSGLLAAAIVNMDGLGGKRGWAWIFIIEGLITVVYAVICFWILPRDPSAVGYLSPEEKQAVIQALDIDRPPAEVHEELTARSVIGILGAPQMWLVCGALFCSGTALFSMAYFSPTIVQSLGHKGIMTQLYSVPPYVCSTALSLVVCFYSDRWHLRGPFIIFSAALSLIGYALFLGSKNPHVRYASLFFQVMGAYVSAPLTSTWMPNNLAPFYRRVTGIVCGFIVTNCGGILSTWLFPTTEAPNYKRGTSILLALCVGMGLFSAANMVFLAWKNRKRAAMGAFDKGGPELDDQTELGDKSVHFKFIL</sequence>
<feature type="transmembrane region" description="Helical" evidence="7">
    <location>
        <begin position="206"/>
        <end position="228"/>
    </location>
</feature>
<dbReference type="GO" id="GO:0016020">
    <property type="term" value="C:membrane"/>
    <property type="evidence" value="ECO:0007669"/>
    <property type="project" value="UniProtKB-SubCell"/>
</dbReference>
<keyword evidence="10" id="KW-1185">Reference proteome</keyword>
<feature type="transmembrane region" description="Helical" evidence="7">
    <location>
        <begin position="433"/>
        <end position="456"/>
    </location>
</feature>
<evidence type="ECO:0000259" key="8">
    <source>
        <dbReference type="PROSITE" id="PS50850"/>
    </source>
</evidence>
<dbReference type="FunFam" id="1.20.1250.20:FF:000034">
    <property type="entry name" value="MFS general substrate transporter"/>
    <property type="match status" value="1"/>
</dbReference>
<evidence type="ECO:0000256" key="2">
    <source>
        <dbReference type="ARBA" id="ARBA00022448"/>
    </source>
</evidence>
<evidence type="ECO:0000256" key="5">
    <source>
        <dbReference type="ARBA" id="ARBA00023136"/>
    </source>
</evidence>
<dbReference type="SUPFAM" id="SSF103473">
    <property type="entry name" value="MFS general substrate transporter"/>
    <property type="match status" value="1"/>
</dbReference>
<dbReference type="RefSeq" id="XP_060452862.1">
    <property type="nucleotide sequence ID" value="XM_060598945.1"/>
</dbReference>
<dbReference type="PANTHER" id="PTHR43791">
    <property type="entry name" value="PERMEASE-RELATED"/>
    <property type="match status" value="1"/>
</dbReference>
<evidence type="ECO:0000256" key="6">
    <source>
        <dbReference type="SAM" id="MobiDB-lite"/>
    </source>
</evidence>
<feature type="domain" description="Major facilitator superfamily (MFS) profile" evidence="8">
    <location>
        <begin position="47"/>
        <end position="459"/>
    </location>
</feature>
<feature type="transmembrane region" description="Helical" evidence="7">
    <location>
        <begin position="400"/>
        <end position="421"/>
    </location>
</feature>
<feature type="transmembrane region" description="Helical" evidence="7">
    <location>
        <begin position="366"/>
        <end position="388"/>
    </location>
</feature>
<dbReference type="Pfam" id="PF07690">
    <property type="entry name" value="MFS_1"/>
    <property type="match status" value="1"/>
</dbReference>
<dbReference type="EMBL" id="AP028212">
    <property type="protein sequence ID" value="BEI87596.1"/>
    <property type="molecule type" value="Genomic_DNA"/>
</dbReference>
<feature type="transmembrane region" description="Helical" evidence="7">
    <location>
        <begin position="143"/>
        <end position="162"/>
    </location>
</feature>
<dbReference type="PANTHER" id="PTHR43791:SF85">
    <property type="entry name" value="TRANSPORTER, PUTATIVE (AFU_ORTHOLOGUE AFUA_6G00710)-RELATED"/>
    <property type="match status" value="1"/>
</dbReference>
<organism evidence="9 10">
    <name type="scientific">Cutaneotrichosporon cavernicola</name>
    <dbReference type="NCBI Taxonomy" id="279322"/>
    <lineage>
        <taxon>Eukaryota</taxon>
        <taxon>Fungi</taxon>
        <taxon>Dikarya</taxon>
        <taxon>Basidiomycota</taxon>
        <taxon>Agaricomycotina</taxon>
        <taxon>Tremellomycetes</taxon>
        <taxon>Trichosporonales</taxon>
        <taxon>Trichosporonaceae</taxon>
        <taxon>Cutaneotrichosporon</taxon>
    </lineage>
</organism>
<dbReference type="Gene3D" id="1.20.1250.20">
    <property type="entry name" value="MFS general substrate transporter like domains"/>
    <property type="match status" value="2"/>
</dbReference>
<feature type="transmembrane region" description="Helical" evidence="7">
    <location>
        <begin position="277"/>
        <end position="297"/>
    </location>
</feature>
<evidence type="ECO:0000313" key="10">
    <source>
        <dbReference type="Proteomes" id="UP001233271"/>
    </source>
</evidence>
<feature type="transmembrane region" description="Helical" evidence="7">
    <location>
        <begin position="84"/>
        <end position="106"/>
    </location>
</feature>
<feature type="transmembrane region" description="Helical" evidence="7">
    <location>
        <begin position="174"/>
        <end position="194"/>
    </location>
</feature>
<dbReference type="InterPro" id="IPR020846">
    <property type="entry name" value="MFS_dom"/>
</dbReference>
<feature type="transmembrane region" description="Helical" evidence="7">
    <location>
        <begin position="113"/>
        <end position="131"/>
    </location>
</feature>
<comment type="subcellular location">
    <subcellularLocation>
        <location evidence="1">Membrane</location>
        <topology evidence="1">Multi-pass membrane protein</topology>
    </subcellularLocation>
</comment>
<protein>
    <recommendedName>
        <fullName evidence="8">Major facilitator superfamily (MFS) profile domain-containing protein</fullName>
    </recommendedName>
</protein>
<keyword evidence="3 7" id="KW-0812">Transmembrane</keyword>
<dbReference type="Proteomes" id="UP001233271">
    <property type="component" value="Chromosome 1"/>
</dbReference>
<evidence type="ECO:0000313" key="9">
    <source>
        <dbReference type="EMBL" id="BEI87596.1"/>
    </source>
</evidence>
<dbReference type="InterPro" id="IPR011701">
    <property type="entry name" value="MFS"/>
</dbReference>
<dbReference type="FunFam" id="1.20.1250.20:FF:000013">
    <property type="entry name" value="MFS general substrate transporter"/>
    <property type="match status" value="1"/>
</dbReference>
<accession>A0AA48HY22</accession>
<dbReference type="PROSITE" id="PS50850">
    <property type="entry name" value="MFS"/>
    <property type="match status" value="1"/>
</dbReference>
<evidence type="ECO:0000256" key="3">
    <source>
        <dbReference type="ARBA" id="ARBA00022692"/>
    </source>
</evidence>
<dbReference type="KEGG" id="ccac:CcaHIS019_0103140"/>
<name>A0AA48HY22_9TREE</name>
<keyword evidence="2" id="KW-0813">Transport</keyword>
<reference evidence="9" key="1">
    <citation type="journal article" date="2023" name="BMC Genomics">
        <title>Chromosome-level genome assemblies of Cutaneotrichosporon spp. (Trichosporonales, Basidiomycota) reveal imbalanced evolution between nucleotide sequences and chromosome synteny.</title>
        <authorList>
            <person name="Kobayashi Y."/>
            <person name="Kayamori A."/>
            <person name="Aoki K."/>
            <person name="Shiwa Y."/>
            <person name="Matsutani M."/>
            <person name="Fujita N."/>
            <person name="Sugita T."/>
            <person name="Iwasaki W."/>
            <person name="Tanaka N."/>
            <person name="Takashima M."/>
        </authorList>
    </citation>
    <scope>NUCLEOTIDE SEQUENCE</scope>
    <source>
        <strain evidence="9">HIS019</strain>
    </source>
</reference>
<feature type="transmembrane region" description="Helical" evidence="7">
    <location>
        <begin position="317"/>
        <end position="334"/>
    </location>
</feature>
<feature type="transmembrane region" description="Helical" evidence="7">
    <location>
        <begin position="41"/>
        <end position="60"/>
    </location>
</feature>
<evidence type="ECO:0000256" key="7">
    <source>
        <dbReference type="SAM" id="Phobius"/>
    </source>
</evidence>
<feature type="transmembrane region" description="Helical" evidence="7">
    <location>
        <begin position="341"/>
        <end position="360"/>
    </location>
</feature>
<feature type="region of interest" description="Disordered" evidence="6">
    <location>
        <begin position="1"/>
        <end position="28"/>
    </location>
</feature>
<evidence type="ECO:0000256" key="1">
    <source>
        <dbReference type="ARBA" id="ARBA00004141"/>
    </source>
</evidence>
<keyword evidence="4 7" id="KW-1133">Transmembrane helix</keyword>